<dbReference type="Gene3D" id="3.40.630.30">
    <property type="match status" value="1"/>
</dbReference>
<evidence type="ECO:0000256" key="2">
    <source>
        <dbReference type="ARBA" id="ARBA00023315"/>
    </source>
</evidence>
<keyword evidence="1 4" id="KW-0808">Transferase</keyword>
<dbReference type="PROSITE" id="PS51186">
    <property type="entry name" value="GNAT"/>
    <property type="match status" value="1"/>
</dbReference>
<organism evidence="4 5">
    <name type="scientific">Magnetospirillum fulvum MGU-K5</name>
    <dbReference type="NCBI Taxonomy" id="1316936"/>
    <lineage>
        <taxon>Bacteria</taxon>
        <taxon>Pseudomonadati</taxon>
        <taxon>Pseudomonadota</taxon>
        <taxon>Alphaproteobacteria</taxon>
        <taxon>Rhodospirillales</taxon>
        <taxon>Rhodospirillaceae</taxon>
        <taxon>Magnetospirillum</taxon>
    </lineage>
</organism>
<dbReference type="eggNOG" id="COG0456">
    <property type="taxonomic scope" value="Bacteria"/>
</dbReference>
<evidence type="ECO:0000313" key="5">
    <source>
        <dbReference type="Proteomes" id="UP000015350"/>
    </source>
</evidence>
<reference evidence="4 5" key="1">
    <citation type="submission" date="2013-04" db="EMBL/GenBank/DDBJ databases">
        <authorList>
            <person name="Kuznetsov B."/>
            <person name="Ivanovsky R."/>
        </authorList>
    </citation>
    <scope>NUCLEOTIDE SEQUENCE [LARGE SCALE GENOMIC DNA]</scope>
    <source>
        <strain evidence="4 5">MGU-K5</strain>
    </source>
</reference>
<dbReference type="GO" id="GO:0016747">
    <property type="term" value="F:acyltransferase activity, transferring groups other than amino-acyl groups"/>
    <property type="evidence" value="ECO:0007669"/>
    <property type="project" value="InterPro"/>
</dbReference>
<dbReference type="NCBIfam" id="NF007807">
    <property type="entry name" value="PRK10514.1"/>
    <property type="match status" value="1"/>
</dbReference>
<dbReference type="InterPro" id="IPR000182">
    <property type="entry name" value="GNAT_dom"/>
</dbReference>
<dbReference type="PATRIC" id="fig|1316936.3.peg.1200"/>
<dbReference type="Pfam" id="PF13508">
    <property type="entry name" value="Acetyltransf_7"/>
    <property type="match status" value="1"/>
</dbReference>
<dbReference type="PANTHER" id="PTHR43800:SF1">
    <property type="entry name" value="PEPTIDYL-LYSINE N-ACETYLTRANSFERASE YJAB"/>
    <property type="match status" value="1"/>
</dbReference>
<dbReference type="EMBL" id="AQPH01000015">
    <property type="protein sequence ID" value="EPY02408.1"/>
    <property type="molecule type" value="Genomic_DNA"/>
</dbReference>
<dbReference type="PANTHER" id="PTHR43800">
    <property type="entry name" value="PEPTIDYL-LYSINE N-ACETYLTRANSFERASE YJAB"/>
    <property type="match status" value="1"/>
</dbReference>
<dbReference type="AlphaFoldDB" id="S9SEB2"/>
<dbReference type="SUPFAM" id="SSF55729">
    <property type="entry name" value="Acyl-CoA N-acyltransferases (Nat)"/>
    <property type="match status" value="1"/>
</dbReference>
<dbReference type="Proteomes" id="UP000015350">
    <property type="component" value="Unassembled WGS sequence"/>
</dbReference>
<dbReference type="CDD" id="cd04301">
    <property type="entry name" value="NAT_SF"/>
    <property type="match status" value="1"/>
</dbReference>
<dbReference type="OrthoDB" id="9797417at2"/>
<sequence length="147" mass="16548">MMKIRPSAGHDLPHVMEIWRRAVDATHHFLSPEDRVAIEAELSTFLPQVSLTLAVDQSDRPLGFMFLHDGHMEALFIHPDHHGQGIGTALVAEALARHPELTTDVNEQNSQAIGFYQRLGFERIGRSDKDGQGRPYPLLHLRFRPAA</sequence>
<evidence type="ECO:0000256" key="1">
    <source>
        <dbReference type="ARBA" id="ARBA00022679"/>
    </source>
</evidence>
<protein>
    <submittedName>
        <fullName evidence="4">Acetyltransferase</fullName>
    </submittedName>
</protein>
<evidence type="ECO:0000259" key="3">
    <source>
        <dbReference type="PROSITE" id="PS51186"/>
    </source>
</evidence>
<comment type="caution">
    <text evidence="4">The sequence shown here is derived from an EMBL/GenBank/DDBJ whole genome shotgun (WGS) entry which is preliminary data.</text>
</comment>
<dbReference type="InterPro" id="IPR016181">
    <property type="entry name" value="Acyl_CoA_acyltransferase"/>
</dbReference>
<dbReference type="RefSeq" id="WP_021131554.1">
    <property type="nucleotide sequence ID" value="NZ_AQPH01000015.1"/>
</dbReference>
<name>S9SEB2_MAGFU</name>
<keyword evidence="2" id="KW-0012">Acyltransferase</keyword>
<proteinExistence type="predicted"/>
<feature type="domain" description="N-acetyltransferase" evidence="3">
    <location>
        <begin position="2"/>
        <end position="145"/>
    </location>
</feature>
<gene>
    <name evidence="4" type="ORF">K678_05993</name>
</gene>
<evidence type="ECO:0000313" key="4">
    <source>
        <dbReference type="EMBL" id="EPY02408.1"/>
    </source>
</evidence>
<accession>S9SEB2</accession>
<dbReference type="STRING" id="1316936.K678_05993"/>